<accession>B0DE92</accession>
<protein>
    <submittedName>
        <fullName evidence="2">Predicted protein</fullName>
    </submittedName>
</protein>
<organism evidence="3">
    <name type="scientific">Laccaria bicolor (strain S238N-H82 / ATCC MYA-4686)</name>
    <name type="common">Bicoloured deceiver</name>
    <name type="synonym">Laccaria laccata var. bicolor</name>
    <dbReference type="NCBI Taxonomy" id="486041"/>
    <lineage>
        <taxon>Eukaryota</taxon>
        <taxon>Fungi</taxon>
        <taxon>Dikarya</taxon>
        <taxon>Basidiomycota</taxon>
        <taxon>Agaricomycotina</taxon>
        <taxon>Agaricomycetes</taxon>
        <taxon>Agaricomycetidae</taxon>
        <taxon>Agaricales</taxon>
        <taxon>Agaricineae</taxon>
        <taxon>Hydnangiaceae</taxon>
        <taxon>Laccaria</taxon>
    </lineage>
</organism>
<name>B0DE92_LACBS</name>
<dbReference type="OrthoDB" id="3013020at2759"/>
<dbReference type="HOGENOM" id="CLU_1421641_0_0_1"/>
<reference evidence="2 3" key="1">
    <citation type="journal article" date="2008" name="Nature">
        <title>The genome of Laccaria bicolor provides insights into mycorrhizal symbiosis.</title>
        <authorList>
            <person name="Martin F."/>
            <person name="Aerts A."/>
            <person name="Ahren D."/>
            <person name="Brun A."/>
            <person name="Danchin E.G.J."/>
            <person name="Duchaussoy F."/>
            <person name="Gibon J."/>
            <person name="Kohler A."/>
            <person name="Lindquist E."/>
            <person name="Pereda V."/>
            <person name="Salamov A."/>
            <person name="Shapiro H.J."/>
            <person name="Wuyts J."/>
            <person name="Blaudez D."/>
            <person name="Buee M."/>
            <person name="Brokstein P."/>
            <person name="Canbaeck B."/>
            <person name="Cohen D."/>
            <person name="Courty P.E."/>
            <person name="Coutinho P.M."/>
            <person name="Delaruelle C."/>
            <person name="Detter J.C."/>
            <person name="Deveau A."/>
            <person name="DiFazio S."/>
            <person name="Duplessis S."/>
            <person name="Fraissinet-Tachet L."/>
            <person name="Lucic E."/>
            <person name="Frey-Klett P."/>
            <person name="Fourrey C."/>
            <person name="Feussner I."/>
            <person name="Gay G."/>
            <person name="Grimwood J."/>
            <person name="Hoegger P.J."/>
            <person name="Jain P."/>
            <person name="Kilaru S."/>
            <person name="Labbe J."/>
            <person name="Lin Y.C."/>
            <person name="Legue V."/>
            <person name="Le Tacon F."/>
            <person name="Marmeisse R."/>
            <person name="Melayah D."/>
            <person name="Montanini B."/>
            <person name="Muratet M."/>
            <person name="Nehls U."/>
            <person name="Niculita-Hirzel H."/>
            <person name="Oudot-Le Secq M.P."/>
            <person name="Peter M."/>
            <person name="Quesneville H."/>
            <person name="Rajashekar B."/>
            <person name="Reich M."/>
            <person name="Rouhier N."/>
            <person name="Schmutz J."/>
            <person name="Yin T."/>
            <person name="Chalot M."/>
            <person name="Henrissat B."/>
            <person name="Kuees U."/>
            <person name="Lucas S."/>
            <person name="Van de Peer Y."/>
            <person name="Podila G.K."/>
            <person name="Polle A."/>
            <person name="Pukkila P.J."/>
            <person name="Richardson P.M."/>
            <person name="Rouze P."/>
            <person name="Sanders I.R."/>
            <person name="Stajich J.E."/>
            <person name="Tunlid A."/>
            <person name="Tuskan G."/>
            <person name="Grigoriev I.V."/>
        </authorList>
    </citation>
    <scope>NUCLEOTIDE SEQUENCE [LARGE SCALE GENOMIC DNA]</scope>
    <source>
        <strain evidence="3">S238N-H82 / ATCC MYA-4686</strain>
    </source>
</reference>
<dbReference type="AlphaFoldDB" id="B0DE92"/>
<dbReference type="GeneID" id="6077691"/>
<proteinExistence type="predicted"/>
<keyword evidence="3" id="KW-1185">Reference proteome</keyword>
<evidence type="ECO:0000256" key="1">
    <source>
        <dbReference type="SAM" id="MobiDB-lite"/>
    </source>
</evidence>
<feature type="region of interest" description="Disordered" evidence="1">
    <location>
        <begin position="1"/>
        <end position="93"/>
    </location>
</feature>
<evidence type="ECO:0000313" key="3">
    <source>
        <dbReference type="Proteomes" id="UP000001194"/>
    </source>
</evidence>
<dbReference type="RefSeq" id="XP_001882157.1">
    <property type="nucleotide sequence ID" value="XM_001882122.1"/>
</dbReference>
<dbReference type="InParanoid" id="B0DE92"/>
<dbReference type="KEGG" id="lbc:LACBIDRAFT_298899"/>
<dbReference type="Proteomes" id="UP000001194">
    <property type="component" value="Unassembled WGS sequence"/>
</dbReference>
<evidence type="ECO:0000313" key="2">
    <source>
        <dbReference type="EMBL" id="EDR07226.1"/>
    </source>
</evidence>
<feature type="compositionally biased region" description="Polar residues" evidence="1">
    <location>
        <begin position="1"/>
        <end position="38"/>
    </location>
</feature>
<sequence length="191" mass="21560">MFTTFRLGSTVPATPTPSNHTTPSILQSILETPLTPCNSRRRTTKKRSREDQDENLPSASSGPSKKRSSAALKSTPDATPATPRQYTPRQTKHDKLNSLFDALDATHWTLGEFLYYTFRTKDERGVNIHRTVQHSKYSQHFLRGTSKHTPATILDAWFRSPDGRISEGSPDLDLMYSIDTPYAEIKPVRAR</sequence>
<gene>
    <name evidence="2" type="ORF">LACBIDRAFT_298899</name>
</gene>
<dbReference type="EMBL" id="DS547105">
    <property type="protein sequence ID" value="EDR07226.1"/>
    <property type="molecule type" value="Genomic_DNA"/>
</dbReference>